<accession>F6FUI0</accession>
<dbReference type="AlphaFoldDB" id="F6FUI0"/>
<dbReference type="PRINTS" id="PR00411">
    <property type="entry name" value="PNDRDTASEI"/>
</dbReference>
<dbReference type="Gene3D" id="3.30.390.30">
    <property type="match status" value="1"/>
</dbReference>
<gene>
    <name evidence="7" type="ordered locus">Isova_2708</name>
</gene>
<dbReference type="GO" id="GO:0008860">
    <property type="term" value="F:ferredoxin-NAD+ reductase activity"/>
    <property type="evidence" value="ECO:0007669"/>
    <property type="project" value="UniProtKB-EC"/>
</dbReference>
<dbReference type="eggNOG" id="COG0446">
    <property type="taxonomic scope" value="Bacteria"/>
</dbReference>
<evidence type="ECO:0000256" key="4">
    <source>
        <dbReference type="ARBA" id="ARBA00023002"/>
    </source>
</evidence>
<dbReference type="SUPFAM" id="SSF55424">
    <property type="entry name" value="FAD/NAD-linked reductases, dimerisation (C-terminal) domain"/>
    <property type="match status" value="1"/>
</dbReference>
<dbReference type="Pfam" id="PF07992">
    <property type="entry name" value="Pyr_redox_2"/>
    <property type="match status" value="1"/>
</dbReference>
<keyword evidence="2" id="KW-0285">Flavoprotein</keyword>
<evidence type="ECO:0000256" key="2">
    <source>
        <dbReference type="ARBA" id="ARBA00022630"/>
    </source>
</evidence>
<reference evidence="7 8" key="1">
    <citation type="submission" date="2011-05" db="EMBL/GenBank/DDBJ databases">
        <title>Complete sequence of Isoptericola variabilis 225.</title>
        <authorList>
            <consortium name="US DOE Joint Genome Institute"/>
            <person name="Lucas S."/>
            <person name="Han J."/>
            <person name="Lapidus A."/>
            <person name="Cheng J.-F."/>
            <person name="Goodwin L."/>
            <person name="Pitluck S."/>
            <person name="Peters L."/>
            <person name="Mikhailova N."/>
            <person name="Zeytun A."/>
            <person name="Han C."/>
            <person name="Tapia R."/>
            <person name="Land M."/>
            <person name="Hauser L."/>
            <person name="Kyrpides N."/>
            <person name="Ivanova N."/>
            <person name="Pagani I."/>
            <person name="Siebers A."/>
            <person name="Allgaier M."/>
            <person name="Thelen M."/>
            <person name="Hugenholtz P."/>
            <person name="Gladden J."/>
            <person name="Woyke T."/>
        </authorList>
    </citation>
    <scope>NUCLEOTIDE SEQUENCE [LARGE SCALE GENOMIC DNA]</scope>
    <source>
        <strain evidence="8">225</strain>
    </source>
</reference>
<keyword evidence="3" id="KW-0274">FAD</keyword>
<dbReference type="Gene3D" id="3.50.50.60">
    <property type="entry name" value="FAD/NAD(P)-binding domain"/>
    <property type="match status" value="2"/>
</dbReference>
<dbReference type="EC" id="1.18.1.3" evidence="7"/>
<evidence type="ECO:0000259" key="6">
    <source>
        <dbReference type="Pfam" id="PF14759"/>
    </source>
</evidence>
<dbReference type="STRING" id="743718.Isova_2708"/>
<dbReference type="KEGG" id="iva:Isova_2708"/>
<dbReference type="PANTHER" id="PTHR43557">
    <property type="entry name" value="APOPTOSIS-INDUCING FACTOR 1"/>
    <property type="match status" value="1"/>
</dbReference>
<keyword evidence="4 7" id="KW-0560">Oxidoreductase</keyword>
<evidence type="ECO:0000256" key="1">
    <source>
        <dbReference type="ARBA" id="ARBA00001974"/>
    </source>
</evidence>
<dbReference type="PANTHER" id="PTHR43557:SF2">
    <property type="entry name" value="RIESKE DOMAIN-CONTAINING PROTEIN-RELATED"/>
    <property type="match status" value="1"/>
</dbReference>
<comment type="cofactor">
    <cofactor evidence="1">
        <name>FAD</name>
        <dbReference type="ChEBI" id="CHEBI:57692"/>
    </cofactor>
</comment>
<feature type="domain" description="Reductase C-terminal" evidence="6">
    <location>
        <begin position="331"/>
        <end position="407"/>
    </location>
</feature>
<keyword evidence="8" id="KW-1185">Reference proteome</keyword>
<dbReference type="InterPro" id="IPR016156">
    <property type="entry name" value="FAD/NAD-linked_Rdtase_dimer_sf"/>
</dbReference>
<dbReference type="HOGENOM" id="CLU_003291_4_0_11"/>
<sequence>MPTDPIVVVGGGLAAARAVEALRGEGYDGDVVLLTSEPHRPYERPPLSKGYLRGQEHREDIFVLGENWYGEHGVELRTSTTVAAVDPASHRITLVDGATLPFSTALLATGSTPRSLGVPGSDFGNVHYLRTVDDADRLAGTLLPASLEGTGEVVVIGDGWIGMEVAASARELGLDVTVLGRGAHPLAVLGPELGELYGTLHQERGVRLHRQAEVVRLTGVDGQVTGVDLADGTHVAASVVVVGVGVTPNVGLACAAGLELRSDDLGGGVAVDGYLRTSHPDVFAAGDIASVPAPRYGRPLRVEHWAAALEQGKHAGRAMLGLADPYDLLPYFFSDQFDVGMEYKGYVDVRNPGYEVVVSGSTADRELVAFYVRDGRVEAGMAVNVWDRMDDVERLIRSTEPVAREELEGFVAA</sequence>
<dbReference type="InterPro" id="IPR023753">
    <property type="entry name" value="FAD/NAD-binding_dom"/>
</dbReference>
<evidence type="ECO:0000259" key="5">
    <source>
        <dbReference type="Pfam" id="PF07992"/>
    </source>
</evidence>
<dbReference type="SUPFAM" id="SSF51905">
    <property type="entry name" value="FAD/NAD(P)-binding domain"/>
    <property type="match status" value="2"/>
</dbReference>
<proteinExistence type="predicted"/>
<dbReference type="InterPro" id="IPR050446">
    <property type="entry name" value="FAD-oxidoreductase/Apoptosis"/>
</dbReference>
<dbReference type="PRINTS" id="PR00368">
    <property type="entry name" value="FADPNR"/>
</dbReference>
<name>F6FUI0_ISOV2</name>
<dbReference type="EMBL" id="CP002810">
    <property type="protein sequence ID" value="AEG45407.1"/>
    <property type="molecule type" value="Genomic_DNA"/>
</dbReference>
<dbReference type="Proteomes" id="UP000009236">
    <property type="component" value="Chromosome"/>
</dbReference>
<evidence type="ECO:0000313" key="8">
    <source>
        <dbReference type="Proteomes" id="UP000009236"/>
    </source>
</evidence>
<organism evidence="8">
    <name type="scientific">Isoptericola variabilis (strain 225)</name>
    <dbReference type="NCBI Taxonomy" id="743718"/>
    <lineage>
        <taxon>Bacteria</taxon>
        <taxon>Bacillati</taxon>
        <taxon>Actinomycetota</taxon>
        <taxon>Actinomycetes</taxon>
        <taxon>Micrococcales</taxon>
        <taxon>Promicromonosporaceae</taxon>
        <taxon>Isoptericola</taxon>
    </lineage>
</organism>
<protein>
    <submittedName>
        <fullName evidence="7">Ferredoxin--NAD(+) reductase</fullName>
        <ecNumber evidence="7">1.18.1.3</ecNumber>
    </submittedName>
</protein>
<evidence type="ECO:0000256" key="3">
    <source>
        <dbReference type="ARBA" id="ARBA00022827"/>
    </source>
</evidence>
<dbReference type="GO" id="GO:0016651">
    <property type="term" value="F:oxidoreductase activity, acting on NAD(P)H"/>
    <property type="evidence" value="ECO:0007669"/>
    <property type="project" value="TreeGrafter"/>
</dbReference>
<feature type="domain" description="FAD/NAD(P)-binding" evidence="5">
    <location>
        <begin position="6"/>
        <end position="312"/>
    </location>
</feature>
<evidence type="ECO:0000313" key="7">
    <source>
        <dbReference type="EMBL" id="AEG45407.1"/>
    </source>
</evidence>
<dbReference type="GO" id="GO:0005737">
    <property type="term" value="C:cytoplasm"/>
    <property type="evidence" value="ECO:0007669"/>
    <property type="project" value="TreeGrafter"/>
</dbReference>
<dbReference type="RefSeq" id="WP_013839798.1">
    <property type="nucleotide sequence ID" value="NC_015588.1"/>
</dbReference>
<dbReference type="InterPro" id="IPR028202">
    <property type="entry name" value="Reductase_C"/>
</dbReference>
<dbReference type="InterPro" id="IPR036188">
    <property type="entry name" value="FAD/NAD-bd_sf"/>
</dbReference>
<dbReference type="Pfam" id="PF14759">
    <property type="entry name" value="Reductase_C"/>
    <property type="match status" value="1"/>
</dbReference>